<dbReference type="OrthoDB" id="3069231at2759"/>
<reference evidence="1 2" key="1">
    <citation type="submission" date="2020-01" db="EMBL/GenBank/DDBJ databases">
        <authorList>
            <person name="Gupta K D."/>
        </authorList>
    </citation>
    <scope>NUCLEOTIDE SEQUENCE [LARGE SCALE GENOMIC DNA]</scope>
</reference>
<dbReference type="EMBL" id="CACVBS010000002">
    <property type="protein sequence ID" value="CAA7258477.1"/>
    <property type="molecule type" value="Genomic_DNA"/>
</dbReference>
<keyword evidence="2" id="KW-1185">Reference proteome</keyword>
<sequence>MTPSFPQELKEQIVDTLWNDRATLKSCSLISRTFTPPCQRHLFSKIILQSPRKTDVRWPLEGGSSRNFERLLNVAPHIAEYVACLEIFNPFAGDKPWIVEESTLVSCLLHLKHLKALVLNYDPYWESLPEQLRSCLKDAMQLKSLVYVEFFCPPPPALKFGPNVRHIALLKTYIADPDSFPGMVAQNDTPLLLTSFSVWCPFAIHDFMSGTTVFSKLTKLVVDLSLIRLESHGNVWPLIRACAVLLEEFVFSPCPALTKDLNVTGAGEIIDPSILTSLQRLLVHLTDAISDPFPWLVSFLSKLASPLHPLKELTLHISFQFLGPLLYLSAWKAFSDFILTDPFQKLSKVNFELSMESPISEGYSDVTYGILR</sequence>
<comment type="caution">
    <text evidence="1">The sequence shown here is derived from an EMBL/GenBank/DDBJ whole genome shotgun (WGS) entry which is preliminary data.</text>
</comment>
<organism evidence="1 2">
    <name type="scientific">Cyclocybe aegerita</name>
    <name type="common">Black poplar mushroom</name>
    <name type="synonym">Agrocybe aegerita</name>
    <dbReference type="NCBI Taxonomy" id="1973307"/>
    <lineage>
        <taxon>Eukaryota</taxon>
        <taxon>Fungi</taxon>
        <taxon>Dikarya</taxon>
        <taxon>Basidiomycota</taxon>
        <taxon>Agaricomycotina</taxon>
        <taxon>Agaricomycetes</taxon>
        <taxon>Agaricomycetidae</taxon>
        <taxon>Agaricales</taxon>
        <taxon>Agaricineae</taxon>
        <taxon>Bolbitiaceae</taxon>
        <taxon>Cyclocybe</taxon>
    </lineage>
</organism>
<proteinExistence type="predicted"/>
<dbReference type="AlphaFoldDB" id="A0A8S0VSQ7"/>
<protein>
    <submittedName>
        <fullName evidence="1">Uncharacterized protein</fullName>
    </submittedName>
</protein>
<accession>A0A8S0VSQ7</accession>
<dbReference type="Proteomes" id="UP000467700">
    <property type="component" value="Unassembled WGS sequence"/>
</dbReference>
<evidence type="ECO:0000313" key="1">
    <source>
        <dbReference type="EMBL" id="CAA7258477.1"/>
    </source>
</evidence>
<gene>
    <name evidence="1" type="ORF">AAE3_LOCUS877</name>
</gene>
<evidence type="ECO:0000313" key="2">
    <source>
        <dbReference type="Proteomes" id="UP000467700"/>
    </source>
</evidence>
<name>A0A8S0VSQ7_CYCAE</name>